<organism evidence="1 2">
    <name type="scientific">Catenulispora subtropica</name>
    <dbReference type="NCBI Taxonomy" id="450798"/>
    <lineage>
        <taxon>Bacteria</taxon>
        <taxon>Bacillati</taxon>
        <taxon>Actinomycetota</taxon>
        <taxon>Actinomycetes</taxon>
        <taxon>Catenulisporales</taxon>
        <taxon>Catenulisporaceae</taxon>
        <taxon>Catenulispora</taxon>
    </lineage>
</organism>
<reference evidence="2" key="1">
    <citation type="journal article" date="2019" name="Int. J. Syst. Evol. Microbiol.">
        <title>The Global Catalogue of Microorganisms (GCM) 10K type strain sequencing project: providing services to taxonomists for standard genome sequencing and annotation.</title>
        <authorList>
            <consortium name="The Broad Institute Genomics Platform"/>
            <consortium name="The Broad Institute Genome Sequencing Center for Infectious Disease"/>
            <person name="Wu L."/>
            <person name="Ma J."/>
        </authorList>
    </citation>
    <scope>NUCLEOTIDE SEQUENCE [LARGE SCALE GENOMIC DNA]</scope>
    <source>
        <strain evidence="2">JCM 16013</strain>
    </source>
</reference>
<sequence length="78" mass="8716">MWVFVGVGLSRVEIVRLTEQWADLPVGSFEPLSLPGRPAGQGITDPDWGWCLWPVPDDFGEEQVLLFGARTFEPSEPM</sequence>
<keyword evidence="2" id="KW-1185">Reference proteome</keyword>
<proteinExistence type="predicted"/>
<dbReference type="Proteomes" id="UP001499854">
    <property type="component" value="Unassembled WGS sequence"/>
</dbReference>
<gene>
    <name evidence="1" type="ORF">GCM10009838_67600</name>
</gene>
<name>A0ABP5E9H2_9ACTN</name>
<evidence type="ECO:0000313" key="2">
    <source>
        <dbReference type="Proteomes" id="UP001499854"/>
    </source>
</evidence>
<protein>
    <submittedName>
        <fullName evidence="1">Uncharacterized protein</fullName>
    </submittedName>
</protein>
<evidence type="ECO:0000313" key="1">
    <source>
        <dbReference type="EMBL" id="GAA1993912.1"/>
    </source>
</evidence>
<accession>A0ABP5E9H2</accession>
<dbReference type="EMBL" id="BAAAQM010000051">
    <property type="protein sequence ID" value="GAA1993912.1"/>
    <property type="molecule type" value="Genomic_DNA"/>
</dbReference>
<comment type="caution">
    <text evidence="1">The sequence shown here is derived from an EMBL/GenBank/DDBJ whole genome shotgun (WGS) entry which is preliminary data.</text>
</comment>